<dbReference type="Pfam" id="PF00072">
    <property type="entry name" value="Response_reg"/>
    <property type="match status" value="1"/>
</dbReference>
<evidence type="ECO:0000313" key="5">
    <source>
        <dbReference type="Proteomes" id="UP000282656"/>
    </source>
</evidence>
<organism evidence="4 5">
    <name type="scientific">Corallococcus interemptor</name>
    <dbReference type="NCBI Taxonomy" id="2316720"/>
    <lineage>
        <taxon>Bacteria</taxon>
        <taxon>Pseudomonadati</taxon>
        <taxon>Myxococcota</taxon>
        <taxon>Myxococcia</taxon>
        <taxon>Myxococcales</taxon>
        <taxon>Cystobacterineae</taxon>
        <taxon>Myxococcaceae</taxon>
        <taxon>Corallococcus</taxon>
    </lineage>
</organism>
<dbReference type="PROSITE" id="PS50110">
    <property type="entry name" value="RESPONSE_REGULATORY"/>
    <property type="match status" value="1"/>
</dbReference>
<keyword evidence="1 2" id="KW-0597">Phosphoprotein</keyword>
<keyword evidence="5" id="KW-1185">Reference proteome</keyword>
<comment type="caution">
    <text evidence="4">The sequence shown here is derived from an EMBL/GenBank/DDBJ whole genome shotgun (WGS) entry which is preliminary data.</text>
</comment>
<evidence type="ECO:0000259" key="3">
    <source>
        <dbReference type="PROSITE" id="PS50110"/>
    </source>
</evidence>
<proteinExistence type="predicted"/>
<dbReference type="PANTHER" id="PTHR44591">
    <property type="entry name" value="STRESS RESPONSE REGULATOR PROTEIN 1"/>
    <property type="match status" value="1"/>
</dbReference>
<protein>
    <submittedName>
        <fullName evidence="4">Response regulator</fullName>
    </submittedName>
</protein>
<accession>A0A3A8RDI9</accession>
<dbReference type="InterPro" id="IPR001789">
    <property type="entry name" value="Sig_transdc_resp-reg_receiver"/>
</dbReference>
<dbReference type="AlphaFoldDB" id="A0A3A8RDI9"/>
<feature type="domain" description="Response regulatory" evidence="3">
    <location>
        <begin position="3"/>
        <end position="115"/>
    </location>
</feature>
<dbReference type="InterPro" id="IPR011006">
    <property type="entry name" value="CheY-like_superfamily"/>
</dbReference>
<gene>
    <name evidence="4" type="ORF">D7X96_02010</name>
</gene>
<sequence>MSRILVVEDEETLADAIRDVLQDAGFEVQVARNGLEALRELEAGTPDVLLLDLMLPLLDGRGLLTRMRSQEHLRELPVVVMTSASRKALADHPVGSFLQKPVTAVGLLKALKAVLPGAEGGGPTSPDAA</sequence>
<name>A0A3A8RDI9_9BACT</name>
<dbReference type="Proteomes" id="UP000282656">
    <property type="component" value="Unassembled WGS sequence"/>
</dbReference>
<dbReference type="SUPFAM" id="SSF52172">
    <property type="entry name" value="CheY-like"/>
    <property type="match status" value="1"/>
</dbReference>
<reference evidence="5" key="1">
    <citation type="submission" date="2018-09" db="EMBL/GenBank/DDBJ databases">
        <authorList>
            <person name="Livingstone P.G."/>
            <person name="Whitworth D.E."/>
        </authorList>
    </citation>
    <scope>NUCLEOTIDE SEQUENCE [LARGE SCALE GENOMIC DNA]</scope>
    <source>
        <strain evidence="5">AB047A</strain>
    </source>
</reference>
<dbReference type="Gene3D" id="3.40.50.2300">
    <property type="match status" value="1"/>
</dbReference>
<dbReference type="SMART" id="SM00448">
    <property type="entry name" value="REC"/>
    <property type="match status" value="1"/>
</dbReference>
<evidence type="ECO:0000256" key="1">
    <source>
        <dbReference type="ARBA" id="ARBA00022553"/>
    </source>
</evidence>
<dbReference type="GO" id="GO:0000160">
    <property type="term" value="P:phosphorelay signal transduction system"/>
    <property type="evidence" value="ECO:0007669"/>
    <property type="project" value="InterPro"/>
</dbReference>
<dbReference type="OrthoDB" id="5456285at2"/>
<dbReference type="RefSeq" id="WP_121768832.1">
    <property type="nucleotide sequence ID" value="NZ_RAWM01000003.1"/>
</dbReference>
<dbReference type="PANTHER" id="PTHR44591:SF3">
    <property type="entry name" value="RESPONSE REGULATORY DOMAIN-CONTAINING PROTEIN"/>
    <property type="match status" value="1"/>
</dbReference>
<evidence type="ECO:0000313" key="4">
    <source>
        <dbReference type="EMBL" id="RKH73494.1"/>
    </source>
</evidence>
<feature type="modified residue" description="4-aspartylphosphate" evidence="2">
    <location>
        <position position="52"/>
    </location>
</feature>
<dbReference type="InterPro" id="IPR050595">
    <property type="entry name" value="Bact_response_regulator"/>
</dbReference>
<evidence type="ECO:0000256" key="2">
    <source>
        <dbReference type="PROSITE-ProRule" id="PRU00169"/>
    </source>
</evidence>
<dbReference type="EMBL" id="RAWM01000003">
    <property type="protein sequence ID" value="RKH73494.1"/>
    <property type="molecule type" value="Genomic_DNA"/>
</dbReference>